<dbReference type="EMBL" id="JAQQWL010000013">
    <property type="protein sequence ID" value="KAK8042539.1"/>
    <property type="molecule type" value="Genomic_DNA"/>
</dbReference>
<sequence>MDMTKSTSAAQLAVEKVSEDSQLVLLGILTRDDATLAYCEEQSHKWLAGLEAWSRQRGTYVDWLYLNYAHGEQDPLGAIGEANRALIQDVSQKYDPSGFKISKSKA</sequence>
<dbReference type="RefSeq" id="XP_066709392.1">
    <property type="nucleotide sequence ID" value="XM_066864431.1"/>
</dbReference>
<reference evidence="1 2" key="1">
    <citation type="submission" date="2023-01" db="EMBL/GenBank/DDBJ databases">
        <title>Analysis of 21 Apiospora genomes using comparative genomics revels a genus with tremendous synthesis potential of carbohydrate active enzymes and secondary metabolites.</title>
        <authorList>
            <person name="Sorensen T."/>
        </authorList>
    </citation>
    <scope>NUCLEOTIDE SEQUENCE [LARGE SCALE GENOMIC DNA]</scope>
    <source>
        <strain evidence="1 2">CBS 135458</strain>
    </source>
</reference>
<gene>
    <name evidence="1" type="ORF">PG994_013022</name>
</gene>
<keyword evidence="2" id="KW-1185">Reference proteome</keyword>
<evidence type="ECO:0000313" key="1">
    <source>
        <dbReference type="EMBL" id="KAK8042539.1"/>
    </source>
</evidence>
<organism evidence="1 2">
    <name type="scientific">Apiospora phragmitis</name>
    <dbReference type="NCBI Taxonomy" id="2905665"/>
    <lineage>
        <taxon>Eukaryota</taxon>
        <taxon>Fungi</taxon>
        <taxon>Dikarya</taxon>
        <taxon>Ascomycota</taxon>
        <taxon>Pezizomycotina</taxon>
        <taxon>Sordariomycetes</taxon>
        <taxon>Xylariomycetidae</taxon>
        <taxon>Amphisphaeriales</taxon>
        <taxon>Apiosporaceae</taxon>
        <taxon>Apiospora</taxon>
    </lineage>
</organism>
<proteinExistence type="predicted"/>
<accession>A0ABR1T7G7</accession>
<evidence type="ECO:0000313" key="2">
    <source>
        <dbReference type="Proteomes" id="UP001480595"/>
    </source>
</evidence>
<dbReference type="Proteomes" id="UP001480595">
    <property type="component" value="Unassembled WGS sequence"/>
</dbReference>
<dbReference type="GeneID" id="92097494"/>
<name>A0ABR1T7G7_9PEZI</name>
<protein>
    <submittedName>
        <fullName evidence="1">Uncharacterized protein</fullName>
    </submittedName>
</protein>
<comment type="caution">
    <text evidence="1">The sequence shown here is derived from an EMBL/GenBank/DDBJ whole genome shotgun (WGS) entry which is preliminary data.</text>
</comment>